<dbReference type="Proteomes" id="UP000036851">
    <property type="component" value="Unassembled WGS sequence"/>
</dbReference>
<comment type="caution">
    <text evidence="2">The sequence shown here is derived from an EMBL/GenBank/DDBJ whole genome shotgun (WGS) entry which is preliminary data.</text>
</comment>
<protein>
    <submittedName>
        <fullName evidence="2">Uncharacterized protein</fullName>
    </submittedName>
</protein>
<evidence type="ECO:0000313" key="4">
    <source>
        <dbReference type="Proteomes" id="UP000036851"/>
    </source>
</evidence>
<dbReference type="InterPro" id="IPR015943">
    <property type="entry name" value="WD40/YVTN_repeat-like_dom_sf"/>
</dbReference>
<evidence type="ECO:0000313" key="5">
    <source>
        <dbReference type="Proteomes" id="UP000037088"/>
    </source>
</evidence>
<dbReference type="Proteomes" id="UP000037088">
    <property type="component" value="Unassembled WGS sequence"/>
</dbReference>
<dbReference type="SUPFAM" id="SSF75011">
    <property type="entry name" value="3-carboxy-cis,cis-mucoante lactonizing enzyme"/>
    <property type="match status" value="1"/>
</dbReference>
<evidence type="ECO:0000256" key="1">
    <source>
        <dbReference type="SAM" id="SignalP"/>
    </source>
</evidence>
<name>A0A0L7T231_9GAMM</name>
<feature type="chain" id="PRO_5010426997" evidence="1">
    <location>
        <begin position="27"/>
        <end position="648"/>
    </location>
</feature>
<evidence type="ECO:0000313" key="2">
    <source>
        <dbReference type="EMBL" id="KOC89340.1"/>
    </source>
</evidence>
<dbReference type="STRING" id="1560201.NG42_03130"/>
<sequence>MRKLRMLSLAAILSPLIISMPNITLANSVVTDPLWKTTLDAPVTSVMVTEEGTGIAVYEQATATPQIMGFYTLDKNGNVIIKQQAGGSSTGVKPVLGKDGALYLTSFMRTGDETGFSLIEKYSSEDHYANKDIVFKNDKVNYIHNIIFSKDDKNIYVSALKNISGGTPINRNVYALNNKFNSPGEYIWTTPLEGVFTFAAINANRNQLFIGTEVRFGQDGGYLLDAETGTAGERQLSITNASLTIQDEEGNVYSPRNLISNEIVKFNPFNQSTAPEWVWQNPDKELNNDPRYYSFGLQSQLYEAWDDEIYAVDRHTGKGLFHISLPESPAQSAHGNRFTGLVITDPQTGWAYRSYIRNNPEASVGVLGFSPDGAQVRNIVEIKGNFKQISTPALWNDRFYISVDKEVYAYPLPATDDIASKLLPQLNIDGNVFSDTERRQPQRISWEVTDKNNHRVDSDSGKLEFDGSDPSLLNQFSWPLLIGNAINQQNGMLKAGPQQKNSDAEIVPGAPLASQYLNWLWLPEDKVREGYRVTLTTQALDHAPVSEWSLNSASQQAFLSKEGDDFNGKIIRFTVQRPSGEQHYDITTAAKDRFAAAADIARKVNAALSDVQLGEKLAGNQSSIIWSQYRNKIWVKQGVSVRYEVISQ</sequence>
<dbReference type="RefSeq" id="WP_052897744.1">
    <property type="nucleotide sequence ID" value="NZ_JRXE01000003.1"/>
</dbReference>
<dbReference type="AlphaFoldDB" id="A0A0L7T231"/>
<dbReference type="OrthoDB" id="6636047at2"/>
<gene>
    <name evidence="3" type="ORF">NG42_03130</name>
    <name evidence="2" type="ORF">NG43_18915</name>
</gene>
<keyword evidence="5" id="KW-1185">Reference proteome</keyword>
<feature type="signal peptide" evidence="1">
    <location>
        <begin position="1"/>
        <end position="26"/>
    </location>
</feature>
<dbReference type="EMBL" id="JRXF01000037">
    <property type="protein sequence ID" value="KOC89340.1"/>
    <property type="molecule type" value="Genomic_DNA"/>
</dbReference>
<proteinExistence type="predicted"/>
<keyword evidence="1" id="KW-0732">Signal</keyword>
<organism evidence="2 4">
    <name type="scientific">Winslowiella iniecta</name>
    <dbReference type="NCBI Taxonomy" id="1560201"/>
    <lineage>
        <taxon>Bacteria</taxon>
        <taxon>Pseudomonadati</taxon>
        <taxon>Pseudomonadota</taxon>
        <taxon>Gammaproteobacteria</taxon>
        <taxon>Enterobacterales</taxon>
        <taxon>Erwiniaceae</taxon>
        <taxon>Winslowiella</taxon>
    </lineage>
</organism>
<reference evidence="4 5" key="1">
    <citation type="journal article" date="2015" name="Int. J. Syst. Evol. Microbiol.">
        <title>Erwinia iniecta sp. nov., isolated from Russian wheat aphids (Diuraphis noxia).</title>
        <authorList>
            <person name="Campillo T."/>
            <person name="Luna E."/>
            <person name="Portier P."/>
            <person name="Fischer-Le Saux M."/>
            <person name="Lapitan N."/>
            <person name="Tisserat N.A."/>
            <person name="Leach J.E."/>
        </authorList>
    </citation>
    <scope>NUCLEOTIDE SEQUENCE [LARGE SCALE GENOMIC DNA]</scope>
    <source>
        <strain evidence="3 5">B120</strain>
        <strain evidence="2 4">B149</strain>
    </source>
</reference>
<dbReference type="PATRIC" id="fig|1560201.3.peg.671"/>
<evidence type="ECO:0000313" key="3">
    <source>
        <dbReference type="EMBL" id="KOC92210.1"/>
    </source>
</evidence>
<accession>A0A0L7T231</accession>
<dbReference type="EMBL" id="JRXE01000003">
    <property type="protein sequence ID" value="KOC92210.1"/>
    <property type="molecule type" value="Genomic_DNA"/>
</dbReference>
<dbReference type="Gene3D" id="2.130.10.10">
    <property type="entry name" value="YVTN repeat-like/Quinoprotein amine dehydrogenase"/>
    <property type="match status" value="1"/>
</dbReference>